<reference evidence="2" key="2">
    <citation type="journal article" date="2014" name="Int. J. Syst. Evol. Microbiol.">
        <title>Complete genome sequence of Corynebacterium casei LMG S-19264T (=DSM 44701T), isolated from a smear-ripened cheese.</title>
        <authorList>
            <consortium name="US DOE Joint Genome Institute (JGI-PGF)"/>
            <person name="Walter F."/>
            <person name="Albersmeier A."/>
            <person name="Kalinowski J."/>
            <person name="Ruckert C."/>
        </authorList>
    </citation>
    <scope>NUCLEOTIDE SEQUENCE</scope>
    <source>
        <strain evidence="2">CGMCC 1.8885</strain>
    </source>
</reference>
<dbReference type="Proteomes" id="UP000652720">
    <property type="component" value="Unassembled WGS sequence"/>
</dbReference>
<dbReference type="EMBL" id="BMMA01000040">
    <property type="protein sequence ID" value="GGI91786.1"/>
    <property type="molecule type" value="Genomic_DNA"/>
</dbReference>
<name>A0AAV4KAB8_9DEIO</name>
<dbReference type="PANTHER" id="PTHR31527">
    <property type="entry name" value="RE64534P"/>
    <property type="match status" value="1"/>
</dbReference>
<dbReference type="RefSeq" id="WP_017871275.1">
    <property type="nucleotide sequence ID" value="NZ_BMLZ01000049.1"/>
</dbReference>
<protein>
    <recommendedName>
        <fullName evidence="1">DUF1989 domain-containing protein</fullName>
    </recommendedName>
</protein>
<gene>
    <name evidence="3" type="ORF">GCM10008021_27020</name>
    <name evidence="2" type="ORF">GCM10010914_27820</name>
</gene>
<evidence type="ECO:0000259" key="1">
    <source>
        <dbReference type="Pfam" id="PF09347"/>
    </source>
</evidence>
<dbReference type="PANTHER" id="PTHR31527:SF0">
    <property type="entry name" value="RE64534P"/>
    <property type="match status" value="1"/>
</dbReference>
<dbReference type="Proteomes" id="UP000630135">
    <property type="component" value="Unassembled WGS sequence"/>
</dbReference>
<feature type="domain" description="DUF1989" evidence="1">
    <location>
        <begin position="18"/>
        <end position="184"/>
    </location>
</feature>
<evidence type="ECO:0000313" key="3">
    <source>
        <dbReference type="EMBL" id="GGP31051.1"/>
    </source>
</evidence>
<evidence type="ECO:0000313" key="2">
    <source>
        <dbReference type="EMBL" id="GGI91786.1"/>
    </source>
</evidence>
<keyword evidence="4" id="KW-1185">Reference proteome</keyword>
<dbReference type="GeneID" id="59165348"/>
<dbReference type="Pfam" id="PF09347">
    <property type="entry name" value="DUF1989"/>
    <property type="match status" value="1"/>
</dbReference>
<accession>A0AAV4KAB8</accession>
<evidence type="ECO:0000313" key="5">
    <source>
        <dbReference type="Proteomes" id="UP000652720"/>
    </source>
</evidence>
<evidence type="ECO:0000313" key="4">
    <source>
        <dbReference type="Proteomes" id="UP000630135"/>
    </source>
</evidence>
<comment type="caution">
    <text evidence="2">The sequence shown here is derived from an EMBL/GenBank/DDBJ whole genome shotgun (WGS) entry which is preliminary data.</text>
</comment>
<dbReference type="EMBL" id="BMLZ01000049">
    <property type="protein sequence ID" value="GGP31051.1"/>
    <property type="molecule type" value="Genomic_DNA"/>
</dbReference>
<organism evidence="2 5">
    <name type="scientific">Deinococcus wulumuqiensis</name>
    <dbReference type="NCBI Taxonomy" id="980427"/>
    <lineage>
        <taxon>Bacteria</taxon>
        <taxon>Thermotogati</taxon>
        <taxon>Deinococcota</taxon>
        <taxon>Deinococci</taxon>
        <taxon>Deinococcales</taxon>
        <taxon>Deinococcaceae</taxon>
        <taxon>Deinococcus</taxon>
    </lineage>
</organism>
<proteinExistence type="predicted"/>
<dbReference type="AlphaFoldDB" id="A0AAV4KAB8"/>
<reference evidence="4" key="3">
    <citation type="journal article" date="2019" name="Int. J. Syst. Evol. Microbiol.">
        <title>The Global Catalogue of Microorganisms (GCM) 10K type strain sequencing project: providing services to taxonomists for standard genome sequencing and annotation.</title>
        <authorList>
            <consortium name="The Broad Institute Genomics Platform"/>
            <consortium name="The Broad Institute Genome Sequencing Center for Infectious Disease"/>
            <person name="Wu L."/>
            <person name="Ma J."/>
        </authorList>
    </citation>
    <scope>NUCLEOTIDE SEQUENCE [LARGE SCALE GENOMIC DNA]</scope>
    <source>
        <strain evidence="4">CGMCC 1.8884</strain>
    </source>
</reference>
<sequence length="215" mass="23609">MTQPPTSTEAPTEARPYRIAPQTGTGFCLQKGDVLVVIDPMGEQVSDLMAFAADNQDEWLSSGRTFDYNETIYLTTGHRLYSNRSRVMFTLLRDDVGRHDFLLTPCSTETFEILYPPGTAEGHPSCFGNLVKAFAPFGIQPDQIPTTLNIFMNVLVDEKGKVNIGPPISQPGQRLELRAEMDLIVGLTACSAEGSNNGTFKPIDYFVIPAGTRAE</sequence>
<dbReference type="InterPro" id="IPR018959">
    <property type="entry name" value="DUF1989"/>
</dbReference>
<reference evidence="2" key="4">
    <citation type="submission" date="2023-08" db="EMBL/GenBank/DDBJ databases">
        <authorList>
            <person name="Sun Q."/>
            <person name="Zhou Y."/>
        </authorList>
    </citation>
    <scope>NUCLEOTIDE SEQUENCE</scope>
    <source>
        <strain evidence="3">CGMCC 1.8884</strain>
        <strain evidence="2">CGMCC 1.8885</strain>
    </source>
</reference>
<reference evidence="3" key="1">
    <citation type="journal article" date="2014" name="Int. J. Syst. Evol. Microbiol.">
        <title>Complete genome of a new Firmicutes species belonging to the dominant human colonic microbiota ('Ruminococcus bicirculans') reveals two chromosomes and a selective capacity to utilize plant glucans.</title>
        <authorList>
            <consortium name="NISC Comparative Sequencing Program"/>
            <person name="Wegmann U."/>
            <person name="Louis P."/>
            <person name="Goesmann A."/>
            <person name="Henrissat B."/>
            <person name="Duncan S.H."/>
            <person name="Flint H.J."/>
        </authorList>
    </citation>
    <scope>NUCLEOTIDE SEQUENCE</scope>
    <source>
        <strain evidence="3">CGMCC 1.8884</strain>
    </source>
</reference>